<dbReference type="Gene3D" id="1.20.1250.20">
    <property type="entry name" value="MFS general substrate transporter like domains"/>
    <property type="match status" value="1"/>
</dbReference>
<proteinExistence type="predicted"/>
<name>A0ABS3MIY1_9BRAD</name>
<dbReference type="InterPro" id="IPR005829">
    <property type="entry name" value="Sugar_transporter_CS"/>
</dbReference>
<dbReference type="InterPro" id="IPR005828">
    <property type="entry name" value="MFS_sugar_transport-like"/>
</dbReference>
<evidence type="ECO:0000256" key="3">
    <source>
        <dbReference type="ARBA" id="ARBA00022989"/>
    </source>
</evidence>
<keyword evidence="4 6" id="KW-0472">Membrane</keyword>
<protein>
    <submittedName>
        <fullName evidence="8">MFS transporter</fullName>
    </submittedName>
</protein>
<dbReference type="RefSeq" id="WP_207834035.1">
    <property type="nucleotide sequence ID" value="NZ_CP088282.1"/>
</dbReference>
<keyword evidence="3 6" id="KW-1133">Transmembrane helix</keyword>
<keyword evidence="2 6" id="KW-0812">Transmembrane</keyword>
<evidence type="ECO:0000256" key="5">
    <source>
        <dbReference type="SAM" id="MobiDB-lite"/>
    </source>
</evidence>
<feature type="transmembrane region" description="Helical" evidence="6">
    <location>
        <begin position="88"/>
        <end position="108"/>
    </location>
</feature>
<evidence type="ECO:0000256" key="4">
    <source>
        <dbReference type="ARBA" id="ARBA00023136"/>
    </source>
</evidence>
<keyword evidence="9" id="KW-1185">Reference proteome</keyword>
<dbReference type="InterPro" id="IPR020846">
    <property type="entry name" value="MFS_dom"/>
</dbReference>
<feature type="transmembrane region" description="Helical" evidence="6">
    <location>
        <begin position="115"/>
        <end position="133"/>
    </location>
</feature>
<feature type="transmembrane region" description="Helical" evidence="6">
    <location>
        <begin position="366"/>
        <end position="383"/>
    </location>
</feature>
<dbReference type="PROSITE" id="PS50850">
    <property type="entry name" value="MFS"/>
    <property type="match status" value="1"/>
</dbReference>
<feature type="transmembrane region" description="Helical" evidence="6">
    <location>
        <begin position="273"/>
        <end position="294"/>
    </location>
</feature>
<feature type="transmembrane region" description="Helical" evidence="6">
    <location>
        <begin position="314"/>
        <end position="335"/>
    </location>
</feature>
<dbReference type="PANTHER" id="PTHR23508">
    <property type="entry name" value="CARBOXYLIC ACID TRANSPORTER PROTEIN HOMOLOG"/>
    <property type="match status" value="1"/>
</dbReference>
<evidence type="ECO:0000259" key="7">
    <source>
        <dbReference type="PROSITE" id="PS50850"/>
    </source>
</evidence>
<sequence length="466" mass="51186">MSSITADGRAAPAVNDAGSDVGPLEQKHLQYANYRAVAGSTELTKTHWHIATANALGWGFDGMDGVIFALISPMVIKEFQLSLPEYRSGMQIALFVGIAGLYFWPWLADRYGRRTLLAVNIALFSLLMPVAALSPTFTVFVIARSLLFFALNGEWSLGSMLVAETWPARLRGRVISITRSAWCLGATLAGAITGLVAANYGWRIAVMVPGVIALLAIYIRSTCPESPYWVRAQDRKRRISETLARGGTVNDDDSAWFGKAQSVGIRQVFMPDVLPSTLVALFVACASTCIYGTVGAWMPLYLSTEKHWSTAEYSLFYVFYGLCGFLGLCLVGWLIDKIGRRRTFIVTLIEGAIFMTLWVYSEDRALLWAFGLAWCLGFLGFWGPSTTLTAEIFPTRIRGAANGVVWAIAYFVGFVLFPFVSIALQQRTGSFALAFLCIPVLMIAMAIGVYLFVPEHSGKELNEISE</sequence>
<evidence type="ECO:0000256" key="1">
    <source>
        <dbReference type="ARBA" id="ARBA00004141"/>
    </source>
</evidence>
<dbReference type="Pfam" id="PF00083">
    <property type="entry name" value="Sugar_tr"/>
    <property type="match status" value="1"/>
</dbReference>
<dbReference type="EMBL" id="JAGEPA010000001">
    <property type="protein sequence ID" value="MBO1431401.1"/>
    <property type="molecule type" value="Genomic_DNA"/>
</dbReference>
<dbReference type="SUPFAM" id="SSF103473">
    <property type="entry name" value="MFS general substrate transporter"/>
    <property type="match status" value="1"/>
</dbReference>
<dbReference type="Proteomes" id="UP000692816">
    <property type="component" value="Unassembled WGS sequence"/>
</dbReference>
<feature type="region of interest" description="Disordered" evidence="5">
    <location>
        <begin position="1"/>
        <end position="21"/>
    </location>
</feature>
<feature type="transmembrane region" description="Helical" evidence="6">
    <location>
        <begin position="200"/>
        <end position="219"/>
    </location>
</feature>
<comment type="caution">
    <text evidence="8">The sequence shown here is derived from an EMBL/GenBank/DDBJ whole genome shotgun (WGS) entry which is preliminary data.</text>
</comment>
<dbReference type="PROSITE" id="PS00216">
    <property type="entry name" value="SUGAR_TRANSPORT_1"/>
    <property type="match status" value="1"/>
</dbReference>
<accession>A0ABS3MIY1</accession>
<evidence type="ECO:0000256" key="2">
    <source>
        <dbReference type="ARBA" id="ARBA00022692"/>
    </source>
</evidence>
<evidence type="ECO:0000313" key="9">
    <source>
        <dbReference type="Proteomes" id="UP000692816"/>
    </source>
</evidence>
<feature type="transmembrane region" description="Helical" evidence="6">
    <location>
        <begin position="404"/>
        <end position="424"/>
    </location>
</feature>
<feature type="domain" description="Major facilitator superfamily (MFS) profile" evidence="7">
    <location>
        <begin position="50"/>
        <end position="457"/>
    </location>
</feature>
<gene>
    <name evidence="8" type="ORF">J4P68_18370</name>
</gene>
<organism evidence="8 9">
    <name type="scientific">Bradyrhizobium quebecense</name>
    <dbReference type="NCBI Taxonomy" id="2748629"/>
    <lineage>
        <taxon>Bacteria</taxon>
        <taxon>Pseudomonadati</taxon>
        <taxon>Pseudomonadota</taxon>
        <taxon>Alphaproteobacteria</taxon>
        <taxon>Hyphomicrobiales</taxon>
        <taxon>Nitrobacteraceae</taxon>
        <taxon>Bradyrhizobium</taxon>
    </lineage>
</organism>
<reference evidence="8" key="1">
    <citation type="journal article" date="2021" name="Int. J. Syst. Evol. Microbiol.">
        <title>Bradyrhizobium septentrionale sp. nov. (sv. septentrionale) and Bradyrhizobium quebecense sp. nov. (sv. septentrionale) associated with legumes native to Canada possess rearranged symbiosis genes and numerous insertion sequences.</title>
        <authorList>
            <person name="Bromfield E.S.P."/>
            <person name="Cloutier S."/>
        </authorList>
    </citation>
    <scope>NUCLEOTIDE SEQUENCE</scope>
    <source>
        <strain evidence="8">12S5</strain>
    </source>
</reference>
<feature type="transmembrane region" description="Helical" evidence="6">
    <location>
        <begin position="55"/>
        <end position="76"/>
    </location>
</feature>
<evidence type="ECO:0000313" key="8">
    <source>
        <dbReference type="EMBL" id="MBO1431401.1"/>
    </source>
</evidence>
<feature type="transmembrane region" description="Helical" evidence="6">
    <location>
        <begin position="430"/>
        <end position="453"/>
    </location>
</feature>
<evidence type="ECO:0000256" key="6">
    <source>
        <dbReference type="SAM" id="Phobius"/>
    </source>
</evidence>
<dbReference type="InterPro" id="IPR036259">
    <property type="entry name" value="MFS_trans_sf"/>
</dbReference>
<comment type="subcellular location">
    <subcellularLocation>
        <location evidence="1">Membrane</location>
        <topology evidence="1">Multi-pass membrane protein</topology>
    </subcellularLocation>
</comment>
<dbReference type="PANTHER" id="PTHR23508:SF10">
    <property type="entry name" value="CARBOXYLIC ACID TRANSPORTER PROTEIN HOMOLOG"/>
    <property type="match status" value="1"/>
</dbReference>